<feature type="domain" description="ABC transporter" evidence="12">
    <location>
        <begin position="636"/>
        <end position="869"/>
    </location>
</feature>
<comment type="subcellular location">
    <subcellularLocation>
        <location evidence="1">Cell membrane</location>
        <topology evidence="1">Multi-pass membrane protein</topology>
    </subcellularLocation>
</comment>
<protein>
    <submittedName>
        <fullName evidence="13">ATP-binding cassette domain-containing protein</fullName>
    </submittedName>
</protein>
<sequence length="869" mass="92743">MTSTPVRTGPLQGKPLPSEPLQNGLPHAGPWQTLRPLLIGAAGLVLLPLALSALGLTLNTAAAVVALAIAATGLNIMVGYTGLTSFGHAAWFGIGAYAAALCQKAWFPDQILLPILLALVFVAAAALVAGALILRRRGVYFSLLTLALCALTYSVAFRWTAVTGGEDGLGGLTRGTLGPVDLDDPLAFYVMAALVGLGVLYVMLRVERSPFGHVLMAIRENQLRASFQGYPVDRYKLAAFVLSAVMTGLGGALTGFQHYIVSAQSVSVTLSGEMLAMVVIGGMHNILGPALGAFFYIVFRELFSIWTANWLLWFGLVFVGFVILSPGGLVGVWAQIRRRWRKDPTDSAAMSRRRIYQGLPLPAFLQPEPGAGTVLEVAGVSKSFGGIRAVRDNSLTVRAGEIHALIGPNGAGKTTTFNLISGMFPPDAGSIRLHGADIHGRPAHAIVGLGMARSFQITSLFNGLTIFENLRLSVQAKHGCGFDAWRDIDRYDRVRQETAELVRFLGLEGIEEVKGGDLSYGGQRLVDLGIALALKPRILLLDEPLAGLAAAERERVCALIRTVSASIPVLIVEHDIDRVLSFSRTVTVMNQGEVLMSAGPEAVRADPQVQAIYTGTGTPQVTGRVAGRSADSAPLLRVEGLNTFYGKSHILNDASLDIGRGEIVALLGRNGAGKSTFLKALAGLVPATSGRITLDGREIAGMAAPDIARLGIGYVPQGRGIFAGMTVADNLALGRLGRKTDGSTGTVWSEERIHDMFPALWERRNTHADHLSGGEQQMLAVARALSANVRLLLLDEPFEGLAPAVIEQLFTVFDRLRADVSILIVEHNLDLVLALADRVFALERGAVFHSGPADALLTNLDYRREILWL</sequence>
<dbReference type="SUPFAM" id="SSF52540">
    <property type="entry name" value="P-loop containing nucleoside triphosphate hydrolases"/>
    <property type="match status" value="2"/>
</dbReference>
<dbReference type="PANTHER" id="PTHR43820">
    <property type="entry name" value="HIGH-AFFINITY BRANCHED-CHAIN AMINO ACID TRANSPORT ATP-BINDING PROTEIN LIVF"/>
    <property type="match status" value="1"/>
</dbReference>
<dbReference type="Pfam" id="PF00005">
    <property type="entry name" value="ABC_tran"/>
    <property type="match status" value="2"/>
</dbReference>
<keyword evidence="6" id="KW-0547">Nucleotide-binding</keyword>
<evidence type="ECO:0000256" key="6">
    <source>
        <dbReference type="ARBA" id="ARBA00022741"/>
    </source>
</evidence>
<evidence type="ECO:0000256" key="3">
    <source>
        <dbReference type="ARBA" id="ARBA00022448"/>
    </source>
</evidence>
<evidence type="ECO:0000313" key="14">
    <source>
        <dbReference type="Proteomes" id="UP000584642"/>
    </source>
</evidence>
<feature type="transmembrane region" description="Helical" evidence="11">
    <location>
        <begin position="186"/>
        <end position="204"/>
    </location>
</feature>
<dbReference type="PROSITE" id="PS00211">
    <property type="entry name" value="ABC_TRANSPORTER_1"/>
    <property type="match status" value="1"/>
</dbReference>
<dbReference type="GO" id="GO:0005524">
    <property type="term" value="F:ATP binding"/>
    <property type="evidence" value="ECO:0007669"/>
    <property type="project" value="UniProtKB-KW"/>
</dbReference>
<evidence type="ECO:0000256" key="9">
    <source>
        <dbReference type="ARBA" id="ARBA00022989"/>
    </source>
</evidence>
<evidence type="ECO:0000256" key="2">
    <source>
        <dbReference type="ARBA" id="ARBA00005417"/>
    </source>
</evidence>
<dbReference type="InterPro" id="IPR027417">
    <property type="entry name" value="P-loop_NTPase"/>
</dbReference>
<feature type="transmembrane region" description="Helical" evidence="11">
    <location>
        <begin position="37"/>
        <end position="70"/>
    </location>
</feature>
<evidence type="ECO:0000259" key="12">
    <source>
        <dbReference type="PROSITE" id="PS50893"/>
    </source>
</evidence>
<dbReference type="CDD" id="cd06581">
    <property type="entry name" value="TM_PBP1_LivM_like"/>
    <property type="match status" value="1"/>
</dbReference>
<dbReference type="CDD" id="cd03219">
    <property type="entry name" value="ABC_Mj1267_LivG_branched"/>
    <property type="match status" value="1"/>
</dbReference>
<evidence type="ECO:0000313" key="13">
    <source>
        <dbReference type="EMBL" id="NYZ25017.1"/>
    </source>
</evidence>
<dbReference type="PANTHER" id="PTHR43820:SF4">
    <property type="entry name" value="HIGH-AFFINITY BRANCHED-CHAIN AMINO ACID TRANSPORT ATP-BINDING PROTEIN LIVF"/>
    <property type="match status" value="1"/>
</dbReference>
<name>A0ABX2TLS6_9PROT</name>
<evidence type="ECO:0000256" key="10">
    <source>
        <dbReference type="ARBA" id="ARBA00023136"/>
    </source>
</evidence>
<keyword evidence="14" id="KW-1185">Reference proteome</keyword>
<keyword evidence="5 11" id="KW-0812">Transmembrane</keyword>
<accession>A0ABX2TLS6</accession>
<dbReference type="InterPro" id="IPR003593">
    <property type="entry name" value="AAA+_ATPase"/>
</dbReference>
<dbReference type="EMBL" id="JABFDB010000050">
    <property type="protein sequence ID" value="NYZ25017.1"/>
    <property type="molecule type" value="Genomic_DNA"/>
</dbReference>
<feature type="transmembrane region" description="Helical" evidence="11">
    <location>
        <begin position="276"/>
        <end position="299"/>
    </location>
</feature>
<evidence type="ECO:0000256" key="8">
    <source>
        <dbReference type="ARBA" id="ARBA00022970"/>
    </source>
</evidence>
<reference evidence="13 14" key="1">
    <citation type="submission" date="2020-05" db="EMBL/GenBank/DDBJ databases">
        <title>Azospirillum oleiclasticum sp. nov, a nitrogen-fixing and heavy crude oil-emulsifying bacterium isolated from the crude oil of Yumen Oilfield.</title>
        <authorList>
            <person name="Wu D."/>
            <person name="Cai M."/>
            <person name="Zhang X."/>
        </authorList>
    </citation>
    <scope>NUCLEOTIDE SEQUENCE [LARGE SCALE GENOMIC DNA]</scope>
    <source>
        <strain evidence="13 14">ROY-1-1-2</strain>
    </source>
</reference>
<gene>
    <name evidence="13" type="ORF">HND93_35385</name>
</gene>
<evidence type="ECO:0000256" key="5">
    <source>
        <dbReference type="ARBA" id="ARBA00022692"/>
    </source>
</evidence>
<dbReference type="PROSITE" id="PS50893">
    <property type="entry name" value="ABC_TRANSPORTER_2"/>
    <property type="match status" value="2"/>
</dbReference>
<proteinExistence type="inferred from homology"/>
<feature type="transmembrane region" description="Helical" evidence="11">
    <location>
        <begin position="111"/>
        <end position="134"/>
    </location>
</feature>
<dbReference type="InterPro" id="IPR017871">
    <property type="entry name" value="ABC_transporter-like_CS"/>
</dbReference>
<feature type="transmembrane region" description="Helical" evidence="11">
    <location>
        <begin position="141"/>
        <end position="161"/>
    </location>
</feature>
<keyword evidence="8" id="KW-0029">Amino-acid transport</keyword>
<organism evidence="13 14">
    <name type="scientific">Azospirillum oleiclasticum</name>
    <dbReference type="NCBI Taxonomy" id="2735135"/>
    <lineage>
        <taxon>Bacteria</taxon>
        <taxon>Pseudomonadati</taxon>
        <taxon>Pseudomonadota</taxon>
        <taxon>Alphaproteobacteria</taxon>
        <taxon>Rhodospirillales</taxon>
        <taxon>Azospirillaceae</taxon>
        <taxon>Azospirillum</taxon>
    </lineage>
</organism>
<dbReference type="InterPro" id="IPR052156">
    <property type="entry name" value="BCAA_Transport_ATP-bd_LivF"/>
</dbReference>
<dbReference type="InterPro" id="IPR043428">
    <property type="entry name" value="LivM-like"/>
</dbReference>
<keyword evidence="9 11" id="KW-1133">Transmembrane helix</keyword>
<keyword evidence="3" id="KW-0813">Transport</keyword>
<feature type="transmembrane region" description="Helical" evidence="11">
    <location>
        <begin position="237"/>
        <end position="256"/>
    </location>
</feature>
<comment type="caution">
    <text evidence="13">The sequence shown here is derived from an EMBL/GenBank/DDBJ whole genome shotgun (WGS) entry which is preliminary data.</text>
</comment>
<dbReference type="RefSeq" id="WP_180286788.1">
    <property type="nucleotide sequence ID" value="NZ_JABFDB010000050.1"/>
</dbReference>
<dbReference type="SMART" id="SM00382">
    <property type="entry name" value="AAA"/>
    <property type="match status" value="2"/>
</dbReference>
<comment type="similarity">
    <text evidence="2">Belongs to the ABC transporter superfamily.</text>
</comment>
<dbReference type="InterPro" id="IPR001851">
    <property type="entry name" value="ABC_transp_permease"/>
</dbReference>
<feature type="domain" description="ABC transporter" evidence="12">
    <location>
        <begin position="375"/>
        <end position="616"/>
    </location>
</feature>
<dbReference type="Gene3D" id="3.40.50.300">
    <property type="entry name" value="P-loop containing nucleotide triphosphate hydrolases"/>
    <property type="match status" value="2"/>
</dbReference>
<keyword evidence="7 13" id="KW-0067">ATP-binding</keyword>
<dbReference type="InterPro" id="IPR003439">
    <property type="entry name" value="ABC_transporter-like_ATP-bd"/>
</dbReference>
<evidence type="ECO:0000256" key="1">
    <source>
        <dbReference type="ARBA" id="ARBA00004651"/>
    </source>
</evidence>
<dbReference type="CDD" id="cd03224">
    <property type="entry name" value="ABC_TM1139_LivF_branched"/>
    <property type="match status" value="1"/>
</dbReference>
<keyword evidence="4" id="KW-1003">Cell membrane</keyword>
<dbReference type="Pfam" id="PF02653">
    <property type="entry name" value="BPD_transp_2"/>
    <property type="match status" value="1"/>
</dbReference>
<evidence type="ECO:0000256" key="11">
    <source>
        <dbReference type="SAM" id="Phobius"/>
    </source>
</evidence>
<evidence type="ECO:0000256" key="7">
    <source>
        <dbReference type="ARBA" id="ARBA00022840"/>
    </source>
</evidence>
<feature type="transmembrane region" description="Helical" evidence="11">
    <location>
        <begin position="311"/>
        <end position="334"/>
    </location>
</feature>
<keyword evidence="10 11" id="KW-0472">Membrane</keyword>
<evidence type="ECO:0000256" key="4">
    <source>
        <dbReference type="ARBA" id="ARBA00022475"/>
    </source>
</evidence>
<dbReference type="Proteomes" id="UP000584642">
    <property type="component" value="Unassembled WGS sequence"/>
</dbReference>